<keyword evidence="2" id="KW-0479">Metal-binding</keyword>
<dbReference type="Gene3D" id="3.30.40.10">
    <property type="entry name" value="Zinc/RING finger domain, C3HC4 (zinc finger)"/>
    <property type="match status" value="1"/>
</dbReference>
<keyword evidence="1" id="KW-0808">Transferase</keyword>
<accession>A0AAW1WM21</accession>
<evidence type="ECO:0000256" key="2">
    <source>
        <dbReference type="ARBA" id="ARBA00022723"/>
    </source>
</evidence>
<dbReference type="GO" id="GO:0006511">
    <property type="term" value="P:ubiquitin-dependent protein catabolic process"/>
    <property type="evidence" value="ECO:0007669"/>
    <property type="project" value="TreeGrafter"/>
</dbReference>
<evidence type="ECO:0000256" key="3">
    <source>
        <dbReference type="ARBA" id="ARBA00022771"/>
    </source>
</evidence>
<dbReference type="GO" id="GO:0008270">
    <property type="term" value="F:zinc ion binding"/>
    <property type="evidence" value="ECO:0007669"/>
    <property type="project" value="UniProtKB-KW"/>
</dbReference>
<protein>
    <recommendedName>
        <fullName evidence="7">RING-type domain-containing protein</fullName>
    </recommendedName>
</protein>
<dbReference type="PROSITE" id="PS50089">
    <property type="entry name" value="ZF_RING_2"/>
    <property type="match status" value="1"/>
</dbReference>
<dbReference type="Pfam" id="PF13639">
    <property type="entry name" value="zf-RING_2"/>
    <property type="match status" value="1"/>
</dbReference>
<evidence type="ECO:0000256" key="1">
    <source>
        <dbReference type="ARBA" id="ARBA00022679"/>
    </source>
</evidence>
<dbReference type="SMART" id="SM00184">
    <property type="entry name" value="RING"/>
    <property type="match status" value="1"/>
</dbReference>
<keyword evidence="9" id="KW-1185">Reference proteome</keyword>
<evidence type="ECO:0000259" key="7">
    <source>
        <dbReference type="PROSITE" id="PS50089"/>
    </source>
</evidence>
<name>A0AAW1WM21_RUBAR</name>
<evidence type="ECO:0000256" key="4">
    <source>
        <dbReference type="ARBA" id="ARBA00022786"/>
    </source>
</evidence>
<gene>
    <name evidence="8" type="ORF">M0R45_033401</name>
</gene>
<dbReference type="InterPro" id="IPR013083">
    <property type="entry name" value="Znf_RING/FYVE/PHD"/>
</dbReference>
<organism evidence="8 9">
    <name type="scientific">Rubus argutus</name>
    <name type="common">Southern blackberry</name>
    <dbReference type="NCBI Taxonomy" id="59490"/>
    <lineage>
        <taxon>Eukaryota</taxon>
        <taxon>Viridiplantae</taxon>
        <taxon>Streptophyta</taxon>
        <taxon>Embryophyta</taxon>
        <taxon>Tracheophyta</taxon>
        <taxon>Spermatophyta</taxon>
        <taxon>Magnoliopsida</taxon>
        <taxon>eudicotyledons</taxon>
        <taxon>Gunneridae</taxon>
        <taxon>Pentapetalae</taxon>
        <taxon>rosids</taxon>
        <taxon>fabids</taxon>
        <taxon>Rosales</taxon>
        <taxon>Rosaceae</taxon>
        <taxon>Rosoideae</taxon>
        <taxon>Rosoideae incertae sedis</taxon>
        <taxon>Rubus</taxon>
    </lineage>
</organism>
<sequence>MDDGKPTVNMEEQATSENCCICWEALNEVNHVKEMPHCEHKFHAHCINTCLARKASCPLCRRFAMLPAEDALDYLLGIWEISGINTPTTAPEYEEDDDGPFVSIDDLFMEDHGTDDVIHPHTHTR</sequence>
<dbReference type="EMBL" id="JBEDUW010000006">
    <property type="protein sequence ID" value="KAK9925060.1"/>
    <property type="molecule type" value="Genomic_DNA"/>
</dbReference>
<dbReference type="GO" id="GO:0000151">
    <property type="term" value="C:ubiquitin ligase complex"/>
    <property type="evidence" value="ECO:0007669"/>
    <property type="project" value="TreeGrafter"/>
</dbReference>
<evidence type="ECO:0000256" key="5">
    <source>
        <dbReference type="ARBA" id="ARBA00022833"/>
    </source>
</evidence>
<keyword evidence="3 6" id="KW-0863">Zinc-finger</keyword>
<dbReference type="AlphaFoldDB" id="A0AAW1WM21"/>
<dbReference type="PANTHER" id="PTHR15067">
    <property type="entry name" value="E3 UBIQUITIN-PROTEIN LIGASE RNF8"/>
    <property type="match status" value="1"/>
</dbReference>
<evidence type="ECO:0000313" key="9">
    <source>
        <dbReference type="Proteomes" id="UP001457282"/>
    </source>
</evidence>
<comment type="caution">
    <text evidence="8">The sequence shown here is derived from an EMBL/GenBank/DDBJ whole genome shotgun (WGS) entry which is preliminary data.</text>
</comment>
<keyword evidence="4" id="KW-0833">Ubl conjugation pathway</keyword>
<keyword evidence="5" id="KW-0862">Zinc</keyword>
<dbReference type="InterPro" id="IPR001841">
    <property type="entry name" value="Znf_RING"/>
</dbReference>
<dbReference type="Proteomes" id="UP001457282">
    <property type="component" value="Unassembled WGS sequence"/>
</dbReference>
<reference evidence="8 9" key="1">
    <citation type="journal article" date="2023" name="G3 (Bethesda)">
        <title>A chromosome-length genome assembly and annotation of blackberry (Rubus argutus, cv. 'Hillquist').</title>
        <authorList>
            <person name="Bruna T."/>
            <person name="Aryal R."/>
            <person name="Dudchenko O."/>
            <person name="Sargent D.J."/>
            <person name="Mead D."/>
            <person name="Buti M."/>
            <person name="Cavallini A."/>
            <person name="Hytonen T."/>
            <person name="Andres J."/>
            <person name="Pham M."/>
            <person name="Weisz D."/>
            <person name="Mascagni F."/>
            <person name="Usai G."/>
            <person name="Natali L."/>
            <person name="Bassil N."/>
            <person name="Fernandez G.E."/>
            <person name="Lomsadze A."/>
            <person name="Armour M."/>
            <person name="Olukolu B."/>
            <person name="Poorten T."/>
            <person name="Britton C."/>
            <person name="Davik J."/>
            <person name="Ashrafi H."/>
            <person name="Aiden E.L."/>
            <person name="Borodovsky M."/>
            <person name="Worthington M."/>
        </authorList>
    </citation>
    <scope>NUCLEOTIDE SEQUENCE [LARGE SCALE GENOMIC DNA]</scope>
    <source>
        <strain evidence="8">PI 553951</strain>
    </source>
</reference>
<dbReference type="SUPFAM" id="SSF57850">
    <property type="entry name" value="RING/U-box"/>
    <property type="match status" value="1"/>
</dbReference>
<dbReference type="GO" id="GO:0016567">
    <property type="term" value="P:protein ubiquitination"/>
    <property type="evidence" value="ECO:0007669"/>
    <property type="project" value="TreeGrafter"/>
</dbReference>
<dbReference type="GO" id="GO:0061630">
    <property type="term" value="F:ubiquitin protein ligase activity"/>
    <property type="evidence" value="ECO:0007669"/>
    <property type="project" value="TreeGrafter"/>
</dbReference>
<dbReference type="GO" id="GO:0005829">
    <property type="term" value="C:cytosol"/>
    <property type="evidence" value="ECO:0007669"/>
    <property type="project" value="TreeGrafter"/>
</dbReference>
<proteinExistence type="predicted"/>
<dbReference type="PANTHER" id="PTHR15067:SF4">
    <property type="entry name" value="E3 UBIQUITIN-PROTEIN LIGASE RNF8"/>
    <property type="match status" value="1"/>
</dbReference>
<evidence type="ECO:0000256" key="6">
    <source>
        <dbReference type="PROSITE-ProRule" id="PRU00175"/>
    </source>
</evidence>
<evidence type="ECO:0000313" key="8">
    <source>
        <dbReference type="EMBL" id="KAK9925060.1"/>
    </source>
</evidence>
<feature type="domain" description="RING-type" evidence="7">
    <location>
        <begin position="19"/>
        <end position="61"/>
    </location>
</feature>